<gene>
    <name evidence="1" type="ORF">ACINKY_04415</name>
</gene>
<proteinExistence type="predicted"/>
<keyword evidence="2" id="KW-1185">Reference proteome</keyword>
<reference evidence="1 2" key="1">
    <citation type="submission" date="2024-11" db="EMBL/GenBank/DDBJ databases">
        <title>Identification and Characterization of a Novel Fosfomycin Bacillithiol Transferase FosB8 in Paenibacillus illinoisensis.</title>
        <authorList>
            <person name="Lu W."/>
        </authorList>
    </citation>
    <scope>NUCLEOTIDE SEQUENCE [LARGE SCALE GENOMIC DNA]</scope>
    <source>
        <strain evidence="1 2">WP77</strain>
    </source>
</reference>
<dbReference type="Proteomes" id="UP001618531">
    <property type="component" value="Unassembled WGS sequence"/>
</dbReference>
<comment type="caution">
    <text evidence="1">The sequence shown here is derived from an EMBL/GenBank/DDBJ whole genome shotgun (WGS) entry which is preliminary data.</text>
</comment>
<sequence length="50" mass="5499">MFGVLALAAIEASLFTNDQGKLDRFVFKVRGLSKVTIAIIITALIFKMLI</sequence>
<dbReference type="EMBL" id="JBIYSL010000001">
    <property type="protein sequence ID" value="MFK0521435.1"/>
    <property type="molecule type" value="Genomic_DNA"/>
</dbReference>
<protein>
    <submittedName>
        <fullName evidence="1">Uncharacterized protein</fullName>
    </submittedName>
</protein>
<evidence type="ECO:0000313" key="1">
    <source>
        <dbReference type="EMBL" id="MFK0521435.1"/>
    </source>
</evidence>
<organism evidence="1 2">
    <name type="scientific">Paenibacillus illinoisensis</name>
    <dbReference type="NCBI Taxonomy" id="59845"/>
    <lineage>
        <taxon>Bacteria</taxon>
        <taxon>Bacillati</taxon>
        <taxon>Bacillota</taxon>
        <taxon>Bacilli</taxon>
        <taxon>Bacillales</taxon>
        <taxon>Paenibacillaceae</taxon>
        <taxon>Paenibacillus</taxon>
    </lineage>
</organism>
<evidence type="ECO:0000313" key="2">
    <source>
        <dbReference type="Proteomes" id="UP001618531"/>
    </source>
</evidence>
<accession>A0ABW8HP73</accession>
<name>A0ABW8HP73_9BACL</name>